<protein>
    <submittedName>
        <fullName evidence="1">Uncharacterized protein</fullName>
    </submittedName>
</protein>
<name>A0A0E9V8Y8_ANGAN</name>
<dbReference type="EMBL" id="GBXM01034003">
    <property type="protein sequence ID" value="JAH74574.1"/>
    <property type="molecule type" value="Transcribed_RNA"/>
</dbReference>
<proteinExistence type="predicted"/>
<organism evidence="1">
    <name type="scientific">Anguilla anguilla</name>
    <name type="common">European freshwater eel</name>
    <name type="synonym">Muraena anguilla</name>
    <dbReference type="NCBI Taxonomy" id="7936"/>
    <lineage>
        <taxon>Eukaryota</taxon>
        <taxon>Metazoa</taxon>
        <taxon>Chordata</taxon>
        <taxon>Craniata</taxon>
        <taxon>Vertebrata</taxon>
        <taxon>Euteleostomi</taxon>
        <taxon>Actinopterygii</taxon>
        <taxon>Neopterygii</taxon>
        <taxon>Teleostei</taxon>
        <taxon>Anguilliformes</taxon>
        <taxon>Anguillidae</taxon>
        <taxon>Anguilla</taxon>
    </lineage>
</organism>
<reference evidence="1" key="1">
    <citation type="submission" date="2014-11" db="EMBL/GenBank/DDBJ databases">
        <authorList>
            <person name="Amaro Gonzalez C."/>
        </authorList>
    </citation>
    <scope>NUCLEOTIDE SEQUENCE</scope>
</reference>
<accession>A0A0E9V8Y8</accession>
<reference evidence="1" key="2">
    <citation type="journal article" date="2015" name="Fish Shellfish Immunol.">
        <title>Early steps in the European eel (Anguilla anguilla)-Vibrio vulnificus interaction in the gills: Role of the RtxA13 toxin.</title>
        <authorList>
            <person name="Callol A."/>
            <person name="Pajuelo D."/>
            <person name="Ebbesson L."/>
            <person name="Teles M."/>
            <person name="MacKenzie S."/>
            <person name="Amaro C."/>
        </authorList>
    </citation>
    <scope>NUCLEOTIDE SEQUENCE</scope>
</reference>
<dbReference type="AlphaFoldDB" id="A0A0E9V8Y8"/>
<evidence type="ECO:0000313" key="1">
    <source>
        <dbReference type="EMBL" id="JAH74574.1"/>
    </source>
</evidence>
<sequence length="19" mass="2208">MVRVLGCDPGRDLLYQPFQ</sequence>